<evidence type="ECO:0000313" key="1">
    <source>
        <dbReference type="EMBL" id="MFB9757706.1"/>
    </source>
</evidence>
<dbReference type="Proteomes" id="UP001589609">
    <property type="component" value="Unassembled WGS sequence"/>
</dbReference>
<dbReference type="RefSeq" id="WP_379947989.1">
    <property type="nucleotide sequence ID" value="NZ_JBHMAF010000017.1"/>
</dbReference>
<organism evidence="1 2">
    <name type="scientific">Ectobacillus funiculus</name>
    <dbReference type="NCBI Taxonomy" id="137993"/>
    <lineage>
        <taxon>Bacteria</taxon>
        <taxon>Bacillati</taxon>
        <taxon>Bacillota</taxon>
        <taxon>Bacilli</taxon>
        <taxon>Bacillales</taxon>
        <taxon>Bacillaceae</taxon>
        <taxon>Ectobacillus</taxon>
    </lineage>
</organism>
<comment type="caution">
    <text evidence="1">The sequence shown here is derived from an EMBL/GenBank/DDBJ whole genome shotgun (WGS) entry which is preliminary data.</text>
</comment>
<sequence>MNWTVKDIQLYEQAKEYVDTAIIPLIPLSFGSNMQNTVQKGEFISIFAEALEREYRGRLLLFPPFTYLIGQKEEESRLQKWTDFVTQNGMRHIVYITSDYEWKQASLEGNLFWLPAMSLDQLDDKAKSEVIGSQIREIMAILTEKWENTE</sequence>
<dbReference type="InterPro" id="IPR019615">
    <property type="entry name" value="DUF2487"/>
</dbReference>
<reference evidence="1 2" key="1">
    <citation type="submission" date="2024-09" db="EMBL/GenBank/DDBJ databases">
        <authorList>
            <person name="Sun Q."/>
            <person name="Mori K."/>
        </authorList>
    </citation>
    <scope>NUCLEOTIDE SEQUENCE [LARGE SCALE GENOMIC DNA]</scope>
    <source>
        <strain evidence="1 2">JCM 11201</strain>
    </source>
</reference>
<evidence type="ECO:0000313" key="2">
    <source>
        <dbReference type="Proteomes" id="UP001589609"/>
    </source>
</evidence>
<dbReference type="Pfam" id="PF10673">
    <property type="entry name" value="DUF2487"/>
    <property type="match status" value="1"/>
</dbReference>
<gene>
    <name evidence="1" type="ORF">ACFFMS_04010</name>
</gene>
<protein>
    <submittedName>
        <fullName evidence="1">YpiF family protein</fullName>
    </submittedName>
</protein>
<proteinExistence type="predicted"/>
<keyword evidence="2" id="KW-1185">Reference proteome</keyword>
<dbReference type="EMBL" id="JBHMAF010000017">
    <property type="protein sequence ID" value="MFB9757706.1"/>
    <property type="molecule type" value="Genomic_DNA"/>
</dbReference>
<accession>A0ABV5WBD8</accession>
<name>A0ABV5WBD8_9BACI</name>